<name>A0A9D4CLP6_DREPO</name>
<reference evidence="1" key="2">
    <citation type="submission" date="2020-11" db="EMBL/GenBank/DDBJ databases">
        <authorList>
            <person name="McCartney M.A."/>
            <person name="Auch B."/>
            <person name="Kono T."/>
            <person name="Mallez S."/>
            <person name="Becker A."/>
            <person name="Gohl D.M."/>
            <person name="Silverstein K.A.T."/>
            <person name="Koren S."/>
            <person name="Bechman K.B."/>
            <person name="Herman A."/>
            <person name="Abrahante J.E."/>
            <person name="Garbe J."/>
        </authorList>
    </citation>
    <scope>NUCLEOTIDE SEQUENCE</scope>
    <source>
        <strain evidence="1">Duluth1</strain>
        <tissue evidence="1">Whole animal</tissue>
    </source>
</reference>
<protein>
    <submittedName>
        <fullName evidence="1">Uncharacterized protein</fullName>
    </submittedName>
</protein>
<evidence type="ECO:0000313" key="2">
    <source>
        <dbReference type="Proteomes" id="UP000828390"/>
    </source>
</evidence>
<organism evidence="1 2">
    <name type="scientific">Dreissena polymorpha</name>
    <name type="common">Zebra mussel</name>
    <name type="synonym">Mytilus polymorpha</name>
    <dbReference type="NCBI Taxonomy" id="45954"/>
    <lineage>
        <taxon>Eukaryota</taxon>
        <taxon>Metazoa</taxon>
        <taxon>Spiralia</taxon>
        <taxon>Lophotrochozoa</taxon>
        <taxon>Mollusca</taxon>
        <taxon>Bivalvia</taxon>
        <taxon>Autobranchia</taxon>
        <taxon>Heteroconchia</taxon>
        <taxon>Euheterodonta</taxon>
        <taxon>Imparidentia</taxon>
        <taxon>Neoheterodontei</taxon>
        <taxon>Myida</taxon>
        <taxon>Dreissenoidea</taxon>
        <taxon>Dreissenidae</taxon>
        <taxon>Dreissena</taxon>
    </lineage>
</organism>
<reference evidence="1" key="1">
    <citation type="journal article" date="2019" name="bioRxiv">
        <title>The Genome of the Zebra Mussel, Dreissena polymorpha: A Resource for Invasive Species Research.</title>
        <authorList>
            <person name="McCartney M.A."/>
            <person name="Auch B."/>
            <person name="Kono T."/>
            <person name="Mallez S."/>
            <person name="Zhang Y."/>
            <person name="Obille A."/>
            <person name="Becker A."/>
            <person name="Abrahante J.E."/>
            <person name="Garbe J."/>
            <person name="Badalamenti J.P."/>
            <person name="Herman A."/>
            <person name="Mangelson H."/>
            <person name="Liachko I."/>
            <person name="Sullivan S."/>
            <person name="Sone E.D."/>
            <person name="Koren S."/>
            <person name="Silverstein K.A.T."/>
            <person name="Beckman K.B."/>
            <person name="Gohl D.M."/>
        </authorList>
    </citation>
    <scope>NUCLEOTIDE SEQUENCE</scope>
    <source>
        <strain evidence="1">Duluth1</strain>
        <tissue evidence="1">Whole animal</tissue>
    </source>
</reference>
<dbReference type="Proteomes" id="UP000828390">
    <property type="component" value="Unassembled WGS sequence"/>
</dbReference>
<proteinExistence type="predicted"/>
<keyword evidence="2" id="KW-1185">Reference proteome</keyword>
<dbReference type="EMBL" id="JAIWYP010000012">
    <property type="protein sequence ID" value="KAH3726683.1"/>
    <property type="molecule type" value="Genomic_DNA"/>
</dbReference>
<evidence type="ECO:0000313" key="1">
    <source>
        <dbReference type="EMBL" id="KAH3726683.1"/>
    </source>
</evidence>
<gene>
    <name evidence="1" type="ORF">DPMN_052552</name>
</gene>
<sequence length="118" mass="13258">MPGKRKRQAYDNAFKLRVIEFPENLNNNSAAEPKAEQTYFAIRGGKAKRVDAASVVEAASVDILTLDPPRTYAADLLRESTRGEYRLGVVARIDAECHGDTRREHTIRRPRTYNLAVA</sequence>
<comment type="caution">
    <text evidence="1">The sequence shown here is derived from an EMBL/GenBank/DDBJ whole genome shotgun (WGS) entry which is preliminary data.</text>
</comment>
<accession>A0A9D4CLP6</accession>
<dbReference type="AlphaFoldDB" id="A0A9D4CLP6"/>